<organism evidence="1 2">
    <name type="scientific">Cyphomyrmex costatus</name>
    <dbReference type="NCBI Taxonomy" id="456900"/>
    <lineage>
        <taxon>Eukaryota</taxon>
        <taxon>Metazoa</taxon>
        <taxon>Ecdysozoa</taxon>
        <taxon>Arthropoda</taxon>
        <taxon>Hexapoda</taxon>
        <taxon>Insecta</taxon>
        <taxon>Pterygota</taxon>
        <taxon>Neoptera</taxon>
        <taxon>Endopterygota</taxon>
        <taxon>Hymenoptera</taxon>
        <taxon>Apocrita</taxon>
        <taxon>Aculeata</taxon>
        <taxon>Formicoidea</taxon>
        <taxon>Formicidae</taxon>
        <taxon>Myrmicinae</taxon>
        <taxon>Cyphomyrmex</taxon>
    </lineage>
</organism>
<proteinExistence type="predicted"/>
<evidence type="ECO:0000313" key="1">
    <source>
        <dbReference type="EMBL" id="KYN03325.1"/>
    </source>
</evidence>
<dbReference type="Proteomes" id="UP000078542">
    <property type="component" value="Unassembled WGS sequence"/>
</dbReference>
<dbReference type="AlphaFoldDB" id="A0A151IJF8"/>
<accession>A0A151IJF8</accession>
<protein>
    <submittedName>
        <fullName evidence="1">Uncharacterized protein</fullName>
    </submittedName>
</protein>
<sequence>MGCYKRVGVVSSSDGDAVVGVQRDLPLVCRCWISQPRHHSLIPDDHAQDDPRNDRRKSRYLARERRVAEKVNNPLLYYPCRFLEIAVNAFY</sequence>
<dbReference type="EMBL" id="KQ977355">
    <property type="protein sequence ID" value="KYN03325.1"/>
    <property type="molecule type" value="Genomic_DNA"/>
</dbReference>
<gene>
    <name evidence="1" type="ORF">ALC62_05825</name>
</gene>
<keyword evidence="2" id="KW-1185">Reference proteome</keyword>
<evidence type="ECO:0000313" key="2">
    <source>
        <dbReference type="Proteomes" id="UP000078542"/>
    </source>
</evidence>
<name>A0A151IJF8_9HYME</name>
<reference evidence="1 2" key="1">
    <citation type="submission" date="2016-03" db="EMBL/GenBank/DDBJ databases">
        <title>Cyphomyrmex costatus WGS genome.</title>
        <authorList>
            <person name="Nygaard S."/>
            <person name="Hu H."/>
            <person name="Boomsma J."/>
            <person name="Zhang G."/>
        </authorList>
    </citation>
    <scope>NUCLEOTIDE SEQUENCE [LARGE SCALE GENOMIC DNA]</scope>
    <source>
        <strain evidence="1">MS0001</strain>
        <tissue evidence="1">Whole body</tissue>
    </source>
</reference>